<dbReference type="EMBL" id="BMAT01002291">
    <property type="protein sequence ID" value="GFS03792.1"/>
    <property type="molecule type" value="Genomic_DNA"/>
</dbReference>
<sequence length="93" mass="10515">MRKQAISLYLTRGNRISAKTQNIEWLEEEGGNATDPYVEAELENVPNNLPKHKPPLGPYKAINEMLENLKAGAKRKLSKLMKISWITGNILQV</sequence>
<comment type="caution">
    <text evidence="1">The sequence shown here is derived from an EMBL/GenBank/DDBJ whole genome shotgun (WGS) entry which is preliminary data.</text>
</comment>
<protein>
    <submittedName>
        <fullName evidence="1">Uncharacterized protein</fullName>
    </submittedName>
</protein>
<evidence type="ECO:0000313" key="2">
    <source>
        <dbReference type="Proteomes" id="UP000762676"/>
    </source>
</evidence>
<dbReference type="AlphaFoldDB" id="A0AAV4I473"/>
<reference evidence="1 2" key="1">
    <citation type="journal article" date="2021" name="Elife">
        <title>Chloroplast acquisition without the gene transfer in kleptoplastic sea slugs, Plakobranchus ocellatus.</title>
        <authorList>
            <person name="Maeda T."/>
            <person name="Takahashi S."/>
            <person name="Yoshida T."/>
            <person name="Shimamura S."/>
            <person name="Takaki Y."/>
            <person name="Nagai Y."/>
            <person name="Toyoda A."/>
            <person name="Suzuki Y."/>
            <person name="Arimoto A."/>
            <person name="Ishii H."/>
            <person name="Satoh N."/>
            <person name="Nishiyama T."/>
            <person name="Hasebe M."/>
            <person name="Maruyama T."/>
            <person name="Minagawa J."/>
            <person name="Obokata J."/>
            <person name="Shigenobu S."/>
        </authorList>
    </citation>
    <scope>NUCLEOTIDE SEQUENCE [LARGE SCALE GENOMIC DNA]</scope>
</reference>
<organism evidence="1 2">
    <name type="scientific">Elysia marginata</name>
    <dbReference type="NCBI Taxonomy" id="1093978"/>
    <lineage>
        <taxon>Eukaryota</taxon>
        <taxon>Metazoa</taxon>
        <taxon>Spiralia</taxon>
        <taxon>Lophotrochozoa</taxon>
        <taxon>Mollusca</taxon>
        <taxon>Gastropoda</taxon>
        <taxon>Heterobranchia</taxon>
        <taxon>Euthyneura</taxon>
        <taxon>Panpulmonata</taxon>
        <taxon>Sacoglossa</taxon>
        <taxon>Placobranchoidea</taxon>
        <taxon>Plakobranchidae</taxon>
        <taxon>Elysia</taxon>
    </lineage>
</organism>
<accession>A0AAV4I473</accession>
<gene>
    <name evidence="1" type="ORF">ElyMa_001158400</name>
</gene>
<keyword evidence="2" id="KW-1185">Reference proteome</keyword>
<name>A0AAV4I473_9GAST</name>
<proteinExistence type="predicted"/>
<evidence type="ECO:0000313" key="1">
    <source>
        <dbReference type="EMBL" id="GFS03792.1"/>
    </source>
</evidence>
<dbReference type="Proteomes" id="UP000762676">
    <property type="component" value="Unassembled WGS sequence"/>
</dbReference>